<comment type="function">
    <text evidence="8">Probably a riboflavin-binding protein that interacts with the energy-coupling factor (ECF) ABC-transporter complex.</text>
</comment>
<evidence type="ECO:0000256" key="6">
    <source>
        <dbReference type="ARBA" id="ARBA00022989"/>
    </source>
</evidence>
<dbReference type="Pfam" id="PF12822">
    <property type="entry name" value="ECF_trnsprt"/>
    <property type="match status" value="1"/>
</dbReference>
<proteinExistence type="inferred from homology"/>
<comment type="caution">
    <text evidence="10">The sequence shown here is derived from an EMBL/GenBank/DDBJ whole genome shotgun (WGS) entry which is preliminary data.</text>
</comment>
<comment type="subcellular location">
    <subcellularLocation>
        <location evidence="1">Cell membrane</location>
        <topology evidence="1">Multi-pass membrane protein</topology>
    </subcellularLocation>
</comment>
<dbReference type="PANTHER" id="PTHR38438:SF1">
    <property type="entry name" value="RIBOFLAVIN TRANSPORTER RIBU"/>
    <property type="match status" value="1"/>
</dbReference>
<evidence type="ECO:0000256" key="9">
    <source>
        <dbReference type="SAM" id="Phobius"/>
    </source>
</evidence>
<feature type="transmembrane region" description="Helical" evidence="9">
    <location>
        <begin position="169"/>
        <end position="193"/>
    </location>
</feature>
<name>A0AAE3J9J0_9FIRM</name>
<dbReference type="PANTHER" id="PTHR38438">
    <property type="entry name" value="RIBOFLAVIN TRANSPORTER RIBU"/>
    <property type="match status" value="1"/>
</dbReference>
<sequence length="201" mass="21698">MEAINNVQNKTRFTPKFIASVGILSGISIVLMQILEFPIPFMPPFLKFDFSTLPALIGGFAYGPVTGIAIAFIKAALHLLRTDTGGVGELADFLASGSLVFVSSLIYKRIKTRKGAVLGLVLGAIAMAIVGGLANYFILIPFYTNVMPMEQIISLCGKANPLITNTLGYVLYGAIPFNLIKALLLSIITFVLYKQISKILH</sequence>
<dbReference type="InterPro" id="IPR024529">
    <property type="entry name" value="ECF_trnsprt_substrate-spec"/>
</dbReference>
<comment type="similarity">
    <text evidence="2 8">Belongs to the prokaryotic riboflavin transporter (P-RFT) (TC 2.A.87) family.</text>
</comment>
<feature type="transmembrane region" description="Helical" evidence="9">
    <location>
        <begin position="17"/>
        <end position="41"/>
    </location>
</feature>
<dbReference type="PIRSF" id="PIRSF037778">
    <property type="entry name" value="UCP037778_transp_RibU"/>
    <property type="match status" value="1"/>
</dbReference>
<evidence type="ECO:0000256" key="1">
    <source>
        <dbReference type="ARBA" id="ARBA00004651"/>
    </source>
</evidence>
<gene>
    <name evidence="10" type="ORF">LKE05_07525</name>
</gene>
<keyword evidence="3 8" id="KW-0813">Transport</keyword>
<dbReference type="InterPro" id="IPR025720">
    <property type="entry name" value="RibU"/>
</dbReference>
<reference evidence="10 11" key="1">
    <citation type="submission" date="2021-10" db="EMBL/GenBank/DDBJ databases">
        <title>Anaerobic single-cell dispensing facilitates the cultivation of human gut bacteria.</title>
        <authorList>
            <person name="Afrizal A."/>
        </authorList>
    </citation>
    <scope>NUCLEOTIDE SEQUENCE [LARGE SCALE GENOMIC DNA]</scope>
    <source>
        <strain evidence="10 11">CLA-AA-H232</strain>
    </source>
</reference>
<evidence type="ECO:0000256" key="8">
    <source>
        <dbReference type="PIRNR" id="PIRNR037778"/>
    </source>
</evidence>
<dbReference type="AlphaFoldDB" id="A0AAE3J9J0"/>
<feature type="transmembrane region" description="Helical" evidence="9">
    <location>
        <begin position="53"/>
        <end position="73"/>
    </location>
</feature>
<evidence type="ECO:0000256" key="5">
    <source>
        <dbReference type="ARBA" id="ARBA00022692"/>
    </source>
</evidence>
<dbReference type="RefSeq" id="WP_308456427.1">
    <property type="nucleotide sequence ID" value="NZ_JAJEQM010000008.1"/>
</dbReference>
<evidence type="ECO:0000256" key="7">
    <source>
        <dbReference type="ARBA" id="ARBA00023136"/>
    </source>
</evidence>
<dbReference type="GO" id="GO:0005886">
    <property type="term" value="C:plasma membrane"/>
    <property type="evidence" value="ECO:0007669"/>
    <property type="project" value="UniProtKB-SubCell"/>
</dbReference>
<dbReference type="GO" id="GO:0032217">
    <property type="term" value="F:riboflavin transmembrane transporter activity"/>
    <property type="evidence" value="ECO:0007669"/>
    <property type="project" value="UniProtKB-UniRule"/>
</dbReference>
<evidence type="ECO:0000256" key="3">
    <source>
        <dbReference type="ARBA" id="ARBA00022448"/>
    </source>
</evidence>
<evidence type="ECO:0000313" key="10">
    <source>
        <dbReference type="EMBL" id="MCC2210637.1"/>
    </source>
</evidence>
<organism evidence="10 11">
    <name type="scientific">Hominilimicola fabiformis</name>
    <dbReference type="NCBI Taxonomy" id="2885356"/>
    <lineage>
        <taxon>Bacteria</taxon>
        <taxon>Bacillati</taxon>
        <taxon>Bacillota</taxon>
        <taxon>Clostridia</taxon>
        <taxon>Eubacteriales</taxon>
        <taxon>Oscillospiraceae</taxon>
        <taxon>Hominilimicola</taxon>
    </lineage>
</organism>
<keyword evidence="6 9" id="KW-1133">Transmembrane helix</keyword>
<dbReference type="Gene3D" id="1.10.1760.20">
    <property type="match status" value="1"/>
</dbReference>
<evidence type="ECO:0000256" key="2">
    <source>
        <dbReference type="ARBA" id="ARBA00005540"/>
    </source>
</evidence>
<keyword evidence="7 8" id="KW-0472">Membrane</keyword>
<feature type="transmembrane region" description="Helical" evidence="9">
    <location>
        <begin position="117"/>
        <end position="139"/>
    </location>
</feature>
<evidence type="ECO:0000313" key="11">
    <source>
        <dbReference type="Proteomes" id="UP001198242"/>
    </source>
</evidence>
<evidence type="ECO:0000256" key="4">
    <source>
        <dbReference type="ARBA" id="ARBA00022475"/>
    </source>
</evidence>
<protein>
    <recommendedName>
        <fullName evidence="8">Riboflavin transporter</fullName>
    </recommendedName>
</protein>
<keyword evidence="4 8" id="KW-1003">Cell membrane</keyword>
<accession>A0AAE3J9J0</accession>
<dbReference type="Proteomes" id="UP001198242">
    <property type="component" value="Unassembled WGS sequence"/>
</dbReference>
<keyword evidence="5 9" id="KW-0812">Transmembrane</keyword>
<dbReference type="EMBL" id="JAJEQM010000008">
    <property type="protein sequence ID" value="MCC2210637.1"/>
    <property type="molecule type" value="Genomic_DNA"/>
</dbReference>
<keyword evidence="11" id="KW-1185">Reference proteome</keyword>